<dbReference type="AlphaFoldDB" id="A0AA86IYN1"/>
<dbReference type="EMBL" id="AP028947">
    <property type="protein sequence ID" value="BET25937.1"/>
    <property type="molecule type" value="Genomic_DNA"/>
</dbReference>
<dbReference type="CDD" id="cd00093">
    <property type="entry name" value="HTH_XRE"/>
    <property type="match status" value="1"/>
</dbReference>
<dbReference type="Gene3D" id="1.10.260.40">
    <property type="entry name" value="lambda repressor-like DNA-binding domains"/>
    <property type="match status" value="1"/>
</dbReference>
<feature type="compositionally biased region" description="Polar residues" evidence="1">
    <location>
        <begin position="1"/>
        <end position="16"/>
    </location>
</feature>
<feature type="compositionally biased region" description="Low complexity" evidence="1">
    <location>
        <begin position="214"/>
        <end position="229"/>
    </location>
</feature>
<organism evidence="4 5">
    <name type="scientific">Limnobacter thiooxidans</name>
    <dbReference type="NCBI Taxonomy" id="131080"/>
    <lineage>
        <taxon>Bacteria</taxon>
        <taxon>Pseudomonadati</taxon>
        <taxon>Pseudomonadota</taxon>
        <taxon>Betaproteobacteria</taxon>
        <taxon>Burkholderiales</taxon>
        <taxon>Burkholderiaceae</taxon>
        <taxon>Limnobacter</taxon>
    </lineage>
</organism>
<dbReference type="RefSeq" id="WP_130556552.1">
    <property type="nucleotide sequence ID" value="NZ_AP028947.1"/>
</dbReference>
<evidence type="ECO:0000313" key="5">
    <source>
        <dbReference type="Proteomes" id="UP001329151"/>
    </source>
</evidence>
<dbReference type="InterPro" id="IPR001387">
    <property type="entry name" value="Cro/C1-type_HTH"/>
</dbReference>
<keyword evidence="5" id="KW-1185">Reference proteome</keyword>
<reference evidence="4 5" key="1">
    <citation type="submission" date="2023-10" db="EMBL/GenBank/DDBJ databases">
        <title>Complete Genome Sequence of Limnobacter thiooxidans CS-K2T, Isolated from freshwater lake sediments in Bavaria, Germany.</title>
        <authorList>
            <person name="Naruki M."/>
            <person name="Watanabe A."/>
            <person name="Warashina T."/>
            <person name="Morita T."/>
            <person name="Arakawa K."/>
        </authorList>
    </citation>
    <scope>NUCLEOTIDE SEQUENCE [LARGE SCALE GENOMIC DNA]</scope>
    <source>
        <strain evidence="4 5">CS-K2</strain>
    </source>
</reference>
<sequence>MNENRAMSNTESSDASASPDVKPESSSAVFTERHPNLTLLESGQNPGEILRAAREKAGYSLSDISTQTKINVRQLEAIESGDVGRLPPETFAKAFIKSYCKALKMDAAPIILSFGYSEVGAQAKAVRAGNVEASRVEPLEPKMPSSSKRLSTLNFDRKTGKKSLSYGIVLAAVVVMAVFYIPVFLSSQSEEVTIEEPIEPNEAPVASMGLDQQAPGGLPLPLNAPSNAGETPIFPALQPSPVLVEPAPAVVPTAPANTASSSAAPTTPATVTPSTPAAAPAVPASTAGQLPAQSQSAPASPAAAPQTAVPATAAVPAGPQGALRFNFQEQSWVTVRDANDKVLISQLNEAGSNLEVRGQTPFKLIVGNAKAVKVTSNGKPVDLSTAISGEVARVTVR</sequence>
<accession>A0AA86IYN1</accession>
<protein>
    <submittedName>
        <fullName evidence="4">Cytoskeleton protein RodZ</fullName>
    </submittedName>
</protein>
<feature type="region of interest" description="Disordered" evidence="1">
    <location>
        <begin position="1"/>
        <end position="44"/>
    </location>
</feature>
<dbReference type="Pfam" id="PF13464">
    <property type="entry name" value="RodZ_C"/>
    <property type="match status" value="1"/>
</dbReference>
<evidence type="ECO:0000259" key="3">
    <source>
        <dbReference type="Pfam" id="PF13464"/>
    </source>
</evidence>
<keyword evidence="2" id="KW-0812">Transmembrane</keyword>
<dbReference type="InterPro" id="IPR025194">
    <property type="entry name" value="RodZ-like_C"/>
</dbReference>
<dbReference type="Proteomes" id="UP001329151">
    <property type="component" value="Chromosome"/>
</dbReference>
<evidence type="ECO:0000256" key="1">
    <source>
        <dbReference type="SAM" id="MobiDB-lite"/>
    </source>
</evidence>
<gene>
    <name evidence="4" type="primary">rodZ</name>
    <name evidence="4" type="ORF">RGQ30_14380</name>
</gene>
<evidence type="ECO:0000313" key="4">
    <source>
        <dbReference type="EMBL" id="BET25937.1"/>
    </source>
</evidence>
<feature type="domain" description="Cytoskeleton protein RodZ-like C-terminal" evidence="3">
    <location>
        <begin position="324"/>
        <end position="395"/>
    </location>
</feature>
<dbReference type="InterPro" id="IPR050400">
    <property type="entry name" value="Bact_Cytoskel_RodZ"/>
</dbReference>
<name>A0AA86IYN1_9BURK</name>
<dbReference type="SUPFAM" id="SSF47413">
    <property type="entry name" value="lambda repressor-like DNA-binding domains"/>
    <property type="match status" value="1"/>
</dbReference>
<feature type="region of interest" description="Disordered" evidence="1">
    <location>
        <begin position="255"/>
        <end position="305"/>
    </location>
</feature>
<dbReference type="PANTHER" id="PTHR34475:SF1">
    <property type="entry name" value="CYTOSKELETON PROTEIN RODZ"/>
    <property type="match status" value="1"/>
</dbReference>
<evidence type="ECO:0000256" key="2">
    <source>
        <dbReference type="SAM" id="Phobius"/>
    </source>
</evidence>
<dbReference type="GO" id="GO:0003677">
    <property type="term" value="F:DNA binding"/>
    <property type="evidence" value="ECO:0007669"/>
    <property type="project" value="InterPro"/>
</dbReference>
<dbReference type="KEGG" id="lto:RGQ30_14380"/>
<feature type="region of interest" description="Disordered" evidence="1">
    <location>
        <begin position="203"/>
        <end position="234"/>
    </location>
</feature>
<keyword evidence="2" id="KW-0472">Membrane</keyword>
<dbReference type="InterPro" id="IPR010982">
    <property type="entry name" value="Lambda_DNA-bd_dom_sf"/>
</dbReference>
<keyword evidence="2" id="KW-1133">Transmembrane helix</keyword>
<proteinExistence type="predicted"/>
<dbReference type="PANTHER" id="PTHR34475">
    <property type="match status" value="1"/>
</dbReference>
<feature type="transmembrane region" description="Helical" evidence="2">
    <location>
        <begin position="164"/>
        <end position="185"/>
    </location>
</feature>
<dbReference type="Pfam" id="PF13413">
    <property type="entry name" value="HTH_25"/>
    <property type="match status" value="1"/>
</dbReference>